<dbReference type="InterPro" id="IPR003593">
    <property type="entry name" value="AAA+_ATPase"/>
</dbReference>
<dbReference type="Pfam" id="PF17857">
    <property type="entry name" value="AAA_lid_1"/>
    <property type="match status" value="1"/>
</dbReference>
<dbReference type="InterPro" id="IPR041228">
    <property type="entry name" value="Dynein_C"/>
</dbReference>
<comment type="similarity">
    <text evidence="2">Belongs to the dynein heavy chain family.</text>
</comment>
<dbReference type="Gene3D" id="1.20.1270.280">
    <property type="match status" value="1"/>
</dbReference>
<reference evidence="21" key="3">
    <citation type="submission" date="2021-02" db="UniProtKB">
        <authorList>
            <consortium name="EnsemblMetazoa"/>
        </authorList>
    </citation>
    <scope>IDENTIFICATION</scope>
    <source>
        <strain evidence="21">USDA</strain>
    </source>
</reference>
<dbReference type="InParanoid" id="E0VQP2"/>
<dbReference type="Gene3D" id="1.20.920.20">
    <property type="match status" value="1"/>
</dbReference>
<gene>
    <name evidence="21" type="primary">8237226</name>
    <name evidence="20" type="ORF">Phum_PHUM380530</name>
</gene>
<dbReference type="GO" id="GO:0045505">
    <property type="term" value="F:dynein intermediate chain binding"/>
    <property type="evidence" value="ECO:0007669"/>
    <property type="project" value="InterPro"/>
</dbReference>
<dbReference type="GO" id="GO:0060294">
    <property type="term" value="P:cilium movement involved in cell motility"/>
    <property type="evidence" value="ECO:0007669"/>
    <property type="project" value="UniProtKB-ARBA"/>
</dbReference>
<dbReference type="GO" id="GO:0097729">
    <property type="term" value="C:9+2 motile cilium"/>
    <property type="evidence" value="ECO:0007669"/>
    <property type="project" value="UniProtKB-ARBA"/>
</dbReference>
<keyword evidence="9 17" id="KW-0175">Coiled coil</keyword>
<comment type="function">
    <text evidence="14">Force generating protein of eukaryotic cilia and flagella. Produces force towards the minus ends of microtubules. Dynein has ATPase activity; the force-producing power stroke is thought to occur on release of ADP. Required for assembly of the I1 inner arm complex and its targeting to the appropriate axoneme location. Also required for phototaxis.</text>
</comment>
<keyword evidence="7" id="KW-0067">ATP-binding</keyword>
<dbReference type="GO" id="GO:0008569">
    <property type="term" value="F:minus-end-directed microtubule motor activity"/>
    <property type="evidence" value="ECO:0007669"/>
    <property type="project" value="InterPro"/>
</dbReference>
<dbReference type="FunFam" id="3.10.490.20:FF:000006">
    <property type="entry name" value="Dynein axonemal heavy chain 10"/>
    <property type="match status" value="1"/>
</dbReference>
<name>E0VQP2_PEDHC</name>
<dbReference type="PANTHER" id="PTHR22878">
    <property type="entry name" value="DYNEIN HEAVY CHAIN 6, AXONEMAL-LIKE-RELATED"/>
    <property type="match status" value="1"/>
</dbReference>
<feature type="compositionally biased region" description="Acidic residues" evidence="18">
    <location>
        <begin position="139"/>
        <end position="148"/>
    </location>
</feature>
<dbReference type="FunFam" id="1.10.8.720:FF:000005">
    <property type="entry name" value="Dynein axonemal heavy chain 10"/>
    <property type="match status" value="1"/>
</dbReference>
<dbReference type="FunFam" id="1.20.920.20:FF:000001">
    <property type="entry name" value="dynein heavy chain 2, axonemal"/>
    <property type="match status" value="1"/>
</dbReference>
<evidence type="ECO:0000259" key="19">
    <source>
        <dbReference type="SMART" id="SM00382"/>
    </source>
</evidence>
<dbReference type="InterPro" id="IPR042228">
    <property type="entry name" value="Dynein_linker_3"/>
</dbReference>
<dbReference type="FunFam" id="1.10.8.710:FF:000002">
    <property type="entry name" value="dynein heavy chain 17, axonemal"/>
    <property type="match status" value="1"/>
</dbReference>
<dbReference type="FunFam" id="1.10.8.1220:FF:000001">
    <property type="entry name" value="Dynein axonemal heavy chain 5"/>
    <property type="match status" value="1"/>
</dbReference>
<dbReference type="Proteomes" id="UP000009046">
    <property type="component" value="Unassembled WGS sequence"/>
</dbReference>
<keyword evidence="13" id="KW-0966">Cell projection</keyword>
<dbReference type="Gene3D" id="1.20.140.100">
    <property type="entry name" value="Dynein heavy chain, N-terminal domain 2"/>
    <property type="match status" value="1"/>
</dbReference>
<evidence type="ECO:0000313" key="22">
    <source>
        <dbReference type="Proteomes" id="UP000009046"/>
    </source>
</evidence>
<dbReference type="FunFam" id="1.20.1270.280:FF:000005">
    <property type="entry name" value="Dynein axonemal heavy chain 10"/>
    <property type="match status" value="1"/>
</dbReference>
<dbReference type="Gene3D" id="3.10.490.20">
    <property type="match status" value="1"/>
</dbReference>
<dbReference type="Gene3D" id="1.10.287.2620">
    <property type="match status" value="1"/>
</dbReference>
<dbReference type="FunFam" id="3.40.50.300:FF:000884">
    <property type="entry name" value="Dynein axonemal heavy chain 10"/>
    <property type="match status" value="1"/>
</dbReference>
<sequence length="4870" mass="559092">MAQDYRLIWIREKVLTFLNEENSSELFDELLLEDNGKVEDNLVAFLNDEIFGPQDLHKRLCFFYKTYYDKIIEEEITIKEEIVEEIEEETNDVPEVHEKKKTGKSGNKTSPRKKKEKQGGKKSAEPSPPPPKTTSASPEETENAESPDENTQTAAQNDSESPKQILETSTQTTTKGKHKPKKVKHKGPKGKKDSPVTAIENTVEEVEEEKPYILVNKIVERVVQAPRINVHFGYLEGESTPQNHRLVFFLRQREQSVINFENYERACSIMPSIFLVGSTRGQHLSSANKIVKSVFIPLVEKQFREPELIMAAVQPGRKKSQLTDEEDEKDDGNEHAFGGGTAINVNFLRPSDYRRLSVNVKKLEEDEVMRSVFLKEPEIKKSPSDILSKASEEKKKTHIKKEELPQEKMSTKLDLIEDLEMLSQNISWTQEHLKEVVLLELPDVEWETKCKEDLISDPAALSAMEQAAITWEKLISQTMNLYLAKKPDDINPISEYDFWHDREAGLSLLVEQIKAKPVASVMSTLRLAGSKNIVDLSVAETELLKHYAEARDNVKFLLTILRHLKTITYSYSYRAIQLTLPGLIDGLHMMWILSKYYNSDEIMVSFISRISVNLCQKVSSALKPATIFKSPLDIILIKTKEAASMLKQWKISYLKTRKKIEIVGRGQRWEFDQKKLFFESEYVASVCEDLYNVALVIQQFKKIFGPKLKSIISDPGQIDAVIKRVENLLTSIETADFDIYKPTCKENWDSIVESFYKEVRQLEKEAKIFIDESFKILRSSEEALEMLIKFKHLKTRNSIQEQLMTKFDVIMQQFSKEISIIEYLFNRGKKKPPILRYLPPESGAIFWERQLFMRLKKPILAYQKIKELENSELKERAFEEYLKLAKRMKAFEESKFEAWCANALPVCEVALKRSVLKLDHYKRPLDQVKKDFKKKNLMTITRHFNEKKFQDGTASMRSVLSQENASQKSIEFSQQNFALSKMSASRIVIHGGTGGSYGLTAKSSSKRKSSLVLPPIHTNSLSSAMIKKFTPQMTWGEFVNDSILVDFHLRFQVNFADQVFDIIAEAELMEYLGYQIPNSIKSVSIQKDRLQWDLLAVKKMVNDYNEAVDGLSLSELQFTKEILKDVERQIQPGLTRFNWNSLGIQEYVEGCERTLKNLTTTAKQIIRIEKEIESKISCLEQFNLFSGTKPSDSLRRLECKEFFTDMEQSRIKTVNDMLLIYNGVGPILMKLESLVHHTSSGASPFMTLFYASWEKKIFSNLLEMTVRNLIDFDKALNTKEAMFEIAVVLAVPDVIVRPSSPEVHNIIIHNVKDFMGKLKLFPRWMDGTCVPCEPQKQADSDDYYLFSFFEDVVQIQLVNDLITKIQDTVLRIVSDCVRRLMRWRKYRNLWIYDKNLTCDKFCSKNPVLSDYDEKFSFYAQVSSELTELVPYEDVYCVRLNLQPIIDSVQNYCIGWKEALGIRLSENTREAMNNFQKFINDLRQNLNQKITSLDSFKSTLKTVTNIQKSTVSAEIQYKEFQERYHILKLHKIEVAEEDVQMSITLEEEWKNLYISALYRAQTFQATKERFSLLTQDQISDFMIVVNELVTKFYAEGPGTFYNDLDQGVIVTEEYEKLFNDFEERKKELTLAETLFDLPSGDYHNFIKAKAEFEGLKNIFLIYKNQKLAQEQWAKTLWVNLNPSTLVDGMENFMKDFKKLKKDLRQSPVGSAIEQKMKEFKDTIPLMVELKNEALRDRHWKLLMEKTGQVFDMSPDRFTLENMFTMEIHRYTDIVEEIIAAAVRELSIEKGVKEIQEIWKNMAFTILPHFKGIEDRGFVLGSVDEIMLVLEDNAMNLQSMATSQFIGPFLGAVQKLEKSLAVIAEVIEVWIQTQRKWMYLEGIFVGGDIRFQIPDEAKKFDDLDKSFRRIMVEAYKRPNVRECCEVSGRLPELMALGLGLEKCQKSLNEYLDSKRNAFARFFFLSDDELLSILGSTDATCIQEHMVKIFDNIGSLKFESRPPDKIVALAMISCEKEILEFRNYVLAEGRIEDWMNDILAEMRKSNRYITKKSIYDYGKTRRPRTEWMLNYQGMVCLAASQVWWTAEVENVFYKISTGNHKAMKIYLEQLNGQLDELVVRIRGELTKNERKKFNTVLIIDVHSRDIIEDFVRDNITDSQEFEWESQLRFYWIKEADNLMVKQCTGIFEYGYEYMGLNGRLVITPLTDRIYLTITQALSMQLGGAPAGPAGTGKTETTKDLAKALGLLCMVTNCGEGMDHKAFGKILNGLCQCGAWGCFDEFNRIDISVLSVISTQLQTIRNAKLLKLKKFNFENQEITLDSKVGIFVTMNPGYAGRTELPESVKALFRPVVCIVPDLEMICLIMLFSEGFLEAKILAKKMTVLYKLAQEQLSKQSHYDFGLRALKSVLVMAGELKRGAQELPEDVVLMRALRDMNLPKFIFDDVPLFLGLITDLFPGLECPRVGYPNFNAAVEKALREDNYEILPDQMDKVVQMYETMMTRHSTMIVGPTGGGKTVVIQTLQKAQTALDLPTKLYVLNPKACSVTELYGVLDPVTRDWTDGLLSCIFREINKPIENPERRYILFDGDVDALWIENMNSVMDDNKLLTLANGERIRLLPHCALLFEVGDLSYASPATVSRAGMVYVDPKNLGYLPYWNKWVNIRKGTEDHKEKLHDVFQKIAVPTLKYVLEGILGAQAVKPLKLIIHQTALNMIVQLCNMLDSLIPGQAEESKEWPEEVTEAVFIESVYCSLGAAIVVDNRSEFDEFVKKCTGMVIIDDSENKKASLTMLPSDFPTLYHYFVNITDQEWVAWKWIVPEYVHDPLKNFSEILVPTIDTCRTDWLLELMNKIGRPVVLVGETGTCKTAIIQDFLRRLSSEYFLQLNVNFSSRTNSMDVQKNIESAVEKRTKDIYGPPIGKKFIVFIDDLNMPQVDDYGTQQPIALLKLLFERGGFYDRGKELNWKQIKDTCFLAAMGKAGGGRNEVDPRFISMFSVFNLTFPSDETVTYIYRSILSGHCLNLSEEIQEVIPTLIEMTLNLYKAIIIELPPTPSKFHYIFNLRDLSRIIAGVCQIQNVFFQTQVHVVRVWRNEFSRVICDRLINTTDQELVKGKILNEIEKHFEDNPELIELVMREPLLFGDYRNACAGGDEERYYEDLLDYDAVYFLFQEILAEFCEKYGKVELVLFDDALEHLTRIHRVLRMNRGHMMIIGVGGSGKQSLTRLASFAAGCVVFEITLSRGYNENNFKEDLKKLFNQIGVERKPTVFLFSASQIAEEGFLEIINNILAVGMTPALFTDEERDGIINSVRGFAKDAGFGVGKEEVWNYFKKKCMQNLHVVLSMSPGGDSLRTRCRNFPGLVNNTTINWVFPWPLQALNAVAKVFLGENSNLPEEHRENIIAHVVYVHSSLGKYTTDFLTQLRRKNHVTPRHYLDFISTYLVLLEQKNQFIVAQCERLEGGMLKIAEASVQLAELNAKLEIQQVAVSKKTSGCEELLARISSATEIANEKKNDVITKKLEIEEQEKIIMSEKTEAQEILDAALPALEIARAALSDLDKSDITEIRSFATPPQAVQIVCECVLILMGVKEISWKSAKGVMADPGFLYRLKEMNCDLITQNQQKTCKAHAKGLPPDLKAVSKAGHGLMMFVDAVLGYCAVFKEVKPKKEKVEQLEIEYEKSEKYLKKLMGEIAKIEEQLEVLNEHYMKAMGERQILQEETDLMMKRLTAADKLISGLSSENTRWSNELDQLHIEKEQLIGNCLLSASFLSYVGPFSYEFRKAMIYDDWKNSLIEKELPVTLSYRLETSLSDDVEISKWNSEGLPPDELSVQNGILTLRGSRFPACIDPQQQALNWIKKKEEKHLKISSFNDADFLKHLEMAIKYGFPFLFQDVDDYIDPVIDNVLEKKWKTVTGRVYVNLGDKEVDIDPKFRLYLTTKLANPGWAPSVYTKAIVINYSVTNSGLEDQLLSVVVRHERPDLEEQRENLIEETFVNKNLLKSLEDSLLRELSTSTGNMLDNEELVETLEHTKSKASEVTAKLKLAEVTSIDIDKLRNGYRSVAKRGAVLFFLLSDMAGVNPMYQYSLNSYLKVFSHSLSRAHLDAMLSRRLKNIIKTLTKNVYDYGCTGIFEKHKLLFSFQMTMKLELSEGRVNQDQLNFFIKGNVSLEKSPKKNPTKWLSSQGWEDIIKLATDFPEKFASLPTDIEENNSLWKDWCDLDIPEAVPFPNGYSKKITPFERLMFVRCFRVDRIYRCVVNFITTAMGEEFVTPPVISLDDIFDQSSPLMPVVFILSPGSDPTSELMKLADRCAMGGGKFKYLSLGQGQEATALSFLNVAVNRGQWLMLQNCHLLIPFVRIVEKDLEKVTKPHPDFRLWLTTDATPSFPIGILQRSLKVVTEAPNGLKLNLRNTYFKVRSSTLESCPHPCFKSLVYVLAFFHAVVQERRKFGKIGWNINYDFNESDFSVCTQILDTYLTKMFDAKDSRIPWNSLKYLIGEVMYGGRVIDNFDRRIVKTYMNEYMGDFLFDSFQPFSFFKDSSVDYKIPNDGEKEDYIAYIDLLPLVNSPDVFGLHPNAEIGYYTNAAKDMWTYLIELQPQTGVSKGGISREEFIDNVCKDIISKIPHEFDMPKIRKQYEMTLTPTIIVLLQELERFNKLLENMTQSLNNLRKALAGEIGMDSILDNISVSLFNGQIPNSWRKLIPATRKTLGSWMEHYLRRIAQYTTWISLGDPVVIWLSGLHIPESYLTALVQMSCRKNGWPLDKSTLYTAVTKYKNHDEVEDRPDQGCFVEGLYLEGARWDIEKGELKKSLPKILVEELPVLKIIPVERHRLKLQNTLRTPVYTTSLRRNAMGVGLVFEADLSTCEHSSHWILQGVCLMLNTD</sequence>
<dbReference type="InterPro" id="IPR043157">
    <property type="entry name" value="Dynein_AAA1S"/>
</dbReference>
<evidence type="ECO:0000256" key="17">
    <source>
        <dbReference type="SAM" id="Coils"/>
    </source>
</evidence>
<dbReference type="VEuPathDB" id="VectorBase:PHUM380530"/>
<reference evidence="20" key="1">
    <citation type="submission" date="2007-04" db="EMBL/GenBank/DDBJ databases">
        <title>Annotation of Pediculus humanus corporis strain USDA.</title>
        <authorList>
            <person name="Kirkness E."/>
            <person name="Hannick L."/>
            <person name="Hass B."/>
            <person name="Bruggner R."/>
            <person name="Lawson D."/>
            <person name="Bidwell S."/>
            <person name="Joardar V."/>
            <person name="Caler E."/>
            <person name="Walenz B."/>
            <person name="Inman J."/>
            <person name="Schobel S."/>
            <person name="Galinsky K."/>
            <person name="Amedeo P."/>
            <person name="Strausberg R."/>
        </authorList>
    </citation>
    <scope>NUCLEOTIDE SEQUENCE</scope>
    <source>
        <strain evidence="20">USDA</strain>
    </source>
</reference>
<dbReference type="Pfam" id="PF12780">
    <property type="entry name" value="AAA_8"/>
    <property type="match status" value="1"/>
</dbReference>
<dbReference type="InterPro" id="IPR027417">
    <property type="entry name" value="P-loop_NTPase"/>
</dbReference>
<evidence type="ECO:0000256" key="13">
    <source>
        <dbReference type="ARBA" id="ARBA00023273"/>
    </source>
</evidence>
<dbReference type="EMBL" id="AAZO01004444">
    <property type="status" value="NOT_ANNOTATED_CDS"/>
    <property type="molecule type" value="Genomic_DNA"/>
</dbReference>
<evidence type="ECO:0000256" key="14">
    <source>
        <dbReference type="ARBA" id="ARBA00054075"/>
    </source>
</evidence>
<keyword evidence="3" id="KW-0963">Cytoplasm</keyword>
<proteinExistence type="inferred from homology"/>
<evidence type="ECO:0000256" key="11">
    <source>
        <dbReference type="ARBA" id="ARBA00023175"/>
    </source>
</evidence>
<evidence type="ECO:0000256" key="16">
    <source>
        <dbReference type="ARBA" id="ARBA00077719"/>
    </source>
</evidence>
<keyword evidence="10" id="KW-0969">Cilium</keyword>
<feature type="region of interest" description="Disordered" evidence="18">
    <location>
        <begin position="88"/>
        <end position="196"/>
    </location>
</feature>
<dbReference type="Pfam" id="PF18199">
    <property type="entry name" value="Dynein_C"/>
    <property type="match status" value="1"/>
</dbReference>
<dbReference type="Gene3D" id="1.10.8.710">
    <property type="match status" value="1"/>
</dbReference>
<dbReference type="InterPro" id="IPR024317">
    <property type="entry name" value="Dynein_heavy_chain_D4_dom"/>
</dbReference>
<dbReference type="RefSeq" id="XP_002428436.1">
    <property type="nucleotide sequence ID" value="XM_002428391.1"/>
</dbReference>
<evidence type="ECO:0000256" key="4">
    <source>
        <dbReference type="ARBA" id="ARBA00022701"/>
    </source>
</evidence>
<dbReference type="GO" id="GO:0036156">
    <property type="term" value="C:inner dynein arm"/>
    <property type="evidence" value="ECO:0007669"/>
    <property type="project" value="UniProtKB-ARBA"/>
</dbReference>
<dbReference type="STRING" id="121224.E0VQP2"/>
<dbReference type="InterPro" id="IPR042219">
    <property type="entry name" value="AAA_lid_11_sf"/>
</dbReference>
<dbReference type="Gene3D" id="1.10.472.130">
    <property type="match status" value="1"/>
</dbReference>
<dbReference type="GO" id="GO:0008017">
    <property type="term" value="F:microtubule binding"/>
    <property type="evidence" value="ECO:0007669"/>
    <property type="project" value="UniProtKB-ARBA"/>
</dbReference>
<evidence type="ECO:0000256" key="12">
    <source>
        <dbReference type="ARBA" id="ARBA00023212"/>
    </source>
</evidence>
<feature type="domain" description="AAA+ ATPase" evidence="19">
    <location>
        <begin position="2497"/>
        <end position="2768"/>
    </location>
</feature>
<feature type="coiled-coil region" evidence="17">
    <location>
        <begin position="3661"/>
        <end position="3709"/>
    </location>
</feature>
<dbReference type="OrthoDB" id="64868at2759"/>
<evidence type="ECO:0000256" key="15">
    <source>
        <dbReference type="ARBA" id="ARBA00063032"/>
    </source>
</evidence>
<evidence type="ECO:0000256" key="6">
    <source>
        <dbReference type="ARBA" id="ARBA00022741"/>
    </source>
</evidence>
<evidence type="ECO:0000256" key="1">
    <source>
        <dbReference type="ARBA" id="ARBA00004430"/>
    </source>
</evidence>
<dbReference type="FunFam" id="3.40.50.300:FF:000063">
    <property type="entry name" value="dynein heavy chain 6, axonemal"/>
    <property type="match status" value="1"/>
</dbReference>
<dbReference type="FunFam" id="1.20.58.1120:FF:000008">
    <property type="entry name" value="Dynein heavy chain 10, axonemal"/>
    <property type="match status" value="1"/>
</dbReference>
<dbReference type="OMA" id="VGEAMYG"/>
<dbReference type="Pfam" id="PF08385">
    <property type="entry name" value="DHC_N1"/>
    <property type="match status" value="2"/>
</dbReference>
<organism>
    <name type="scientific">Pediculus humanus subsp. corporis</name>
    <name type="common">Body louse</name>
    <dbReference type="NCBI Taxonomy" id="121224"/>
    <lineage>
        <taxon>Eukaryota</taxon>
        <taxon>Metazoa</taxon>
        <taxon>Ecdysozoa</taxon>
        <taxon>Arthropoda</taxon>
        <taxon>Hexapoda</taxon>
        <taxon>Insecta</taxon>
        <taxon>Pterygota</taxon>
        <taxon>Neoptera</taxon>
        <taxon>Paraneoptera</taxon>
        <taxon>Psocodea</taxon>
        <taxon>Troctomorpha</taxon>
        <taxon>Phthiraptera</taxon>
        <taxon>Anoplura</taxon>
        <taxon>Pediculidae</taxon>
        <taxon>Pediculus</taxon>
    </lineage>
</organism>
<dbReference type="KEGG" id="phu:Phum_PHUM380530"/>
<dbReference type="InterPro" id="IPR041658">
    <property type="entry name" value="AAA_lid_11"/>
</dbReference>
<dbReference type="InterPro" id="IPR013602">
    <property type="entry name" value="Dynein_heavy_linker"/>
</dbReference>
<evidence type="ECO:0000313" key="20">
    <source>
        <dbReference type="EMBL" id="EEB15698.1"/>
    </source>
</evidence>
<dbReference type="SMART" id="SM00382">
    <property type="entry name" value="AAA"/>
    <property type="match status" value="3"/>
</dbReference>
<dbReference type="Gene3D" id="6.10.140.1060">
    <property type="match status" value="1"/>
</dbReference>
<dbReference type="CTD" id="8237226"/>
<comment type="subcellular location">
    <subcellularLocation>
        <location evidence="1">Cytoplasm</location>
        <location evidence="1">Cytoskeleton</location>
        <location evidence="1">Cilium axoneme</location>
    </subcellularLocation>
</comment>
<dbReference type="Gene3D" id="1.20.920.30">
    <property type="match status" value="1"/>
</dbReference>
<feature type="compositionally biased region" description="Polar residues" evidence="18">
    <location>
        <begin position="149"/>
        <end position="159"/>
    </location>
</feature>
<feature type="coiled-coil region" evidence="17">
    <location>
        <begin position="3457"/>
        <end position="3505"/>
    </location>
</feature>
<evidence type="ECO:0000256" key="9">
    <source>
        <dbReference type="ARBA" id="ARBA00023054"/>
    </source>
</evidence>
<dbReference type="GO" id="GO:0036159">
    <property type="term" value="P:inner dynein arm assembly"/>
    <property type="evidence" value="ECO:0007669"/>
    <property type="project" value="UniProtKB-ARBA"/>
</dbReference>
<dbReference type="Pfam" id="PF17852">
    <property type="entry name" value="Dynein_AAA_lid"/>
    <property type="match status" value="1"/>
</dbReference>
<keyword evidence="11" id="KW-0505">Motor protein</keyword>
<protein>
    <recommendedName>
        <fullName evidence="16">Dynein-1, subspecies f</fullName>
    </recommendedName>
</protein>
<evidence type="ECO:0000256" key="5">
    <source>
        <dbReference type="ARBA" id="ARBA00022737"/>
    </source>
</evidence>
<dbReference type="Gene3D" id="3.20.180.20">
    <property type="entry name" value="Dynein heavy chain, N-terminal domain 2"/>
    <property type="match status" value="1"/>
</dbReference>
<keyword evidence="4" id="KW-0493">Microtubule</keyword>
<keyword evidence="12" id="KW-0206">Cytoskeleton</keyword>
<dbReference type="InterPro" id="IPR041589">
    <property type="entry name" value="DNAH3_AAA_lid_1"/>
</dbReference>
<dbReference type="Pfam" id="PF08393">
    <property type="entry name" value="DHC_N2"/>
    <property type="match status" value="1"/>
</dbReference>
<dbReference type="InterPro" id="IPR035706">
    <property type="entry name" value="AAA_9"/>
</dbReference>
<dbReference type="FunFam" id="3.40.50.300:FF:002141">
    <property type="entry name" value="Dynein heavy chain"/>
    <property type="match status" value="1"/>
</dbReference>
<dbReference type="HOGENOM" id="CLU_000038_9_1_1"/>
<dbReference type="Pfam" id="PF12774">
    <property type="entry name" value="AAA_6"/>
    <property type="match status" value="1"/>
</dbReference>
<dbReference type="SUPFAM" id="SSF52540">
    <property type="entry name" value="P-loop containing nucleoside triphosphate hydrolases"/>
    <property type="match status" value="4"/>
</dbReference>
<dbReference type="GO" id="GO:0005524">
    <property type="term" value="F:ATP binding"/>
    <property type="evidence" value="ECO:0007669"/>
    <property type="project" value="UniProtKB-KW"/>
</dbReference>
<evidence type="ECO:0000256" key="2">
    <source>
        <dbReference type="ARBA" id="ARBA00008887"/>
    </source>
</evidence>
<dbReference type="InterPro" id="IPR026983">
    <property type="entry name" value="DHC"/>
</dbReference>
<dbReference type="Gene3D" id="1.10.8.1220">
    <property type="match status" value="1"/>
</dbReference>
<dbReference type="InterPro" id="IPR042222">
    <property type="entry name" value="Dynein_2_N"/>
</dbReference>
<dbReference type="FunFam" id="1.20.140.100:FF:000001">
    <property type="entry name" value="dynein heavy chain 17, axonemal"/>
    <property type="match status" value="1"/>
</dbReference>
<dbReference type="eggNOG" id="KOG3595">
    <property type="taxonomic scope" value="Eukaryota"/>
</dbReference>
<accession>E0VQP2</accession>
<feature type="domain" description="AAA+ ATPase" evidence="19">
    <location>
        <begin position="2218"/>
        <end position="2354"/>
    </location>
</feature>
<evidence type="ECO:0000256" key="8">
    <source>
        <dbReference type="ARBA" id="ARBA00023017"/>
    </source>
</evidence>
<dbReference type="FunFam" id="3.40.50.300:FF:000049">
    <property type="entry name" value="Dynein, axonemal, heavy chain 5"/>
    <property type="match status" value="1"/>
</dbReference>
<dbReference type="EMBL" id="DS235430">
    <property type="protein sequence ID" value="EEB15698.1"/>
    <property type="molecule type" value="Genomic_DNA"/>
</dbReference>
<comment type="subunit">
    <text evidence="15">The I1 inner arm complex (also known as the f dynein complex) is a two-headed isoform composed of two heavy chains (1-alpha and 1-beta), three intermediate chains and three light chains. I1 occupies a specific position proximal to the first radial spoke and repeats every 96 nm along the length of the axoneme.</text>
</comment>
<keyword evidence="5" id="KW-0677">Repeat</keyword>
<dbReference type="Gene3D" id="1.20.58.1120">
    <property type="match status" value="1"/>
</dbReference>
<dbReference type="FunFam" id="3.40.50.300:FF:000153">
    <property type="entry name" value="Dynein axonemal heavy chain 1"/>
    <property type="match status" value="1"/>
</dbReference>
<evidence type="ECO:0000313" key="21">
    <source>
        <dbReference type="EnsemblMetazoa" id="PHUM380530-PA"/>
    </source>
</evidence>
<dbReference type="FunFam" id="1.20.920.30:FF:000007">
    <property type="entry name" value="Dynein axonemal heavy chain 10"/>
    <property type="match status" value="1"/>
</dbReference>
<evidence type="ECO:0000256" key="10">
    <source>
        <dbReference type="ARBA" id="ARBA00023069"/>
    </source>
</evidence>
<dbReference type="FunCoup" id="E0VQP2">
    <property type="interactions" value="29"/>
</dbReference>
<evidence type="ECO:0000256" key="18">
    <source>
        <dbReference type="SAM" id="MobiDB-lite"/>
    </source>
</evidence>
<feature type="region of interest" description="Disordered" evidence="18">
    <location>
        <begin position="314"/>
        <end position="338"/>
    </location>
</feature>
<keyword evidence="22" id="KW-1185">Reference proteome</keyword>
<dbReference type="FunFam" id="1.10.287.2620:FF:000002">
    <property type="entry name" value="Dynein heavy chain 2, axonemal"/>
    <property type="match status" value="1"/>
</dbReference>
<dbReference type="InterPro" id="IPR013594">
    <property type="entry name" value="Dynein_heavy_tail"/>
</dbReference>
<dbReference type="InterPro" id="IPR024743">
    <property type="entry name" value="Dynein_HC_stalk"/>
</dbReference>
<dbReference type="Pfam" id="PF03028">
    <property type="entry name" value="Dynein_heavy"/>
    <property type="match status" value="1"/>
</dbReference>
<keyword evidence="6" id="KW-0547">Nucleotide-binding</keyword>
<dbReference type="Pfam" id="PF12781">
    <property type="entry name" value="AAA_9"/>
    <property type="match status" value="1"/>
</dbReference>
<dbReference type="Pfam" id="PF12775">
    <property type="entry name" value="AAA_7"/>
    <property type="match status" value="1"/>
</dbReference>
<dbReference type="Gene3D" id="3.40.50.300">
    <property type="entry name" value="P-loop containing nucleotide triphosphate hydrolases"/>
    <property type="match status" value="5"/>
</dbReference>
<dbReference type="InterPro" id="IPR004273">
    <property type="entry name" value="Dynein_heavy_D6_P-loop"/>
</dbReference>
<keyword evidence="8" id="KW-0243">Dynein</keyword>
<evidence type="ECO:0000256" key="7">
    <source>
        <dbReference type="ARBA" id="ARBA00022840"/>
    </source>
</evidence>
<dbReference type="GO" id="GO:0051959">
    <property type="term" value="F:dynein light intermediate chain binding"/>
    <property type="evidence" value="ECO:0007669"/>
    <property type="project" value="InterPro"/>
</dbReference>
<dbReference type="FunFam" id="3.20.180.20:FF:000001">
    <property type="entry name" value="Dynein axonemal heavy chain 5"/>
    <property type="match status" value="1"/>
</dbReference>
<dbReference type="PANTHER" id="PTHR22878:SF63">
    <property type="entry name" value="DYNEIN AXONEMAL HEAVY CHAIN 10"/>
    <property type="match status" value="1"/>
</dbReference>
<dbReference type="EnsemblMetazoa" id="PHUM380530-RA">
    <property type="protein sequence ID" value="PHUM380530-PA"/>
    <property type="gene ID" value="PHUM380530"/>
</dbReference>
<feature type="compositionally biased region" description="Basic residues" evidence="18">
    <location>
        <begin position="175"/>
        <end position="189"/>
    </location>
</feature>
<dbReference type="Gene3D" id="1.10.8.720">
    <property type="entry name" value="Region D6 of dynein motor"/>
    <property type="match status" value="1"/>
</dbReference>
<dbReference type="InterPro" id="IPR041466">
    <property type="entry name" value="Dynein_AAA5_ext"/>
</dbReference>
<reference evidence="20" key="2">
    <citation type="submission" date="2007-04" db="EMBL/GenBank/DDBJ databases">
        <title>The genome of the human body louse.</title>
        <authorList>
            <consortium name="The Human Body Louse Genome Consortium"/>
            <person name="Kirkness E."/>
            <person name="Walenz B."/>
            <person name="Hass B."/>
            <person name="Bruggner R."/>
            <person name="Strausberg R."/>
        </authorList>
    </citation>
    <scope>NUCLEOTIDE SEQUENCE</scope>
    <source>
        <strain evidence="20">USDA</strain>
    </source>
</reference>
<dbReference type="GeneID" id="8237226"/>
<dbReference type="Pfam" id="PF18198">
    <property type="entry name" value="AAA_lid_11"/>
    <property type="match status" value="1"/>
</dbReference>
<dbReference type="InterPro" id="IPR035699">
    <property type="entry name" value="AAA_6"/>
</dbReference>
<dbReference type="InterPro" id="IPR043160">
    <property type="entry name" value="Dynein_C_barrel"/>
</dbReference>
<dbReference type="Pfam" id="PF12777">
    <property type="entry name" value="MT"/>
    <property type="match status" value="1"/>
</dbReference>
<feature type="domain" description="AAA+ ATPase" evidence="19">
    <location>
        <begin position="2846"/>
        <end position="2994"/>
    </location>
</feature>
<dbReference type="GO" id="GO:0005874">
    <property type="term" value="C:microtubule"/>
    <property type="evidence" value="ECO:0007669"/>
    <property type="project" value="UniProtKB-KW"/>
</dbReference>
<evidence type="ECO:0000256" key="3">
    <source>
        <dbReference type="ARBA" id="ARBA00022490"/>
    </source>
</evidence>